<reference evidence="1 2" key="1">
    <citation type="submission" date="2023-05" db="EMBL/GenBank/DDBJ databases">
        <authorList>
            <person name="Gao F."/>
        </authorList>
    </citation>
    <scope>NUCLEOTIDE SEQUENCE [LARGE SCALE GENOMIC DNA]</scope>
    <source>
        <strain evidence="1 2">MIMF12</strain>
    </source>
</reference>
<dbReference type="EMBL" id="JASNGB010000191">
    <property type="protein sequence ID" value="MDL2345383.1"/>
    <property type="molecule type" value="Genomic_DNA"/>
</dbReference>
<comment type="caution">
    <text evidence="1">The sequence shown here is derived from an EMBL/GenBank/DDBJ whole genome shotgun (WGS) entry which is preliminary data.</text>
</comment>
<evidence type="ECO:0000313" key="2">
    <source>
        <dbReference type="Proteomes" id="UP001302059"/>
    </source>
</evidence>
<sequence length="126" mass="14136">MTAWRRLPDFSRLDVSVATWRARAVRYLAIYLALALLLVGARALTQDVRPTLRAAQDREAALTTERDELELQVQTLMGSARVRDWAFANGMRRFAGSNTTAGRFGGVPLPPPLVPRTTLEVQTQWK</sequence>
<keyword evidence="2" id="KW-1185">Reference proteome</keyword>
<protein>
    <recommendedName>
        <fullName evidence="3">Cell division protein FtsL</fullName>
    </recommendedName>
</protein>
<organism evidence="1 2">
    <name type="scientific">Deinococcus rhizophilus</name>
    <dbReference type="NCBI Taxonomy" id="3049544"/>
    <lineage>
        <taxon>Bacteria</taxon>
        <taxon>Thermotogati</taxon>
        <taxon>Deinococcota</taxon>
        <taxon>Deinococci</taxon>
        <taxon>Deinococcales</taxon>
        <taxon>Deinococcaceae</taxon>
        <taxon>Deinococcus</taxon>
    </lineage>
</organism>
<evidence type="ECO:0000313" key="1">
    <source>
        <dbReference type="EMBL" id="MDL2345383.1"/>
    </source>
</evidence>
<accession>A0ABT7JN96</accession>
<gene>
    <name evidence="1" type="ORF">QOL99_14675</name>
</gene>
<dbReference type="RefSeq" id="WP_285524916.1">
    <property type="nucleotide sequence ID" value="NZ_JASNGB010000191.1"/>
</dbReference>
<evidence type="ECO:0008006" key="3">
    <source>
        <dbReference type="Google" id="ProtNLM"/>
    </source>
</evidence>
<proteinExistence type="predicted"/>
<name>A0ABT7JN96_9DEIO</name>
<dbReference type="Proteomes" id="UP001302059">
    <property type="component" value="Unassembled WGS sequence"/>
</dbReference>